<reference evidence="2" key="1">
    <citation type="submission" date="2021-02" db="EMBL/GenBank/DDBJ databases">
        <authorList>
            <person name="Nowell W R."/>
        </authorList>
    </citation>
    <scope>NUCLEOTIDE SEQUENCE</scope>
</reference>
<evidence type="ECO:0000259" key="1">
    <source>
        <dbReference type="PROSITE" id="PS50181"/>
    </source>
</evidence>
<dbReference type="Proteomes" id="UP000663854">
    <property type="component" value="Unassembled WGS sequence"/>
</dbReference>
<organism evidence="2 4">
    <name type="scientific">Rotaria sordida</name>
    <dbReference type="NCBI Taxonomy" id="392033"/>
    <lineage>
        <taxon>Eukaryota</taxon>
        <taxon>Metazoa</taxon>
        <taxon>Spiralia</taxon>
        <taxon>Gnathifera</taxon>
        <taxon>Rotifera</taxon>
        <taxon>Eurotatoria</taxon>
        <taxon>Bdelloidea</taxon>
        <taxon>Philodinida</taxon>
        <taxon>Philodinidae</taxon>
        <taxon>Rotaria</taxon>
    </lineage>
</organism>
<comment type="caution">
    <text evidence="2">The sequence shown here is derived from an EMBL/GenBank/DDBJ whole genome shotgun (WGS) entry which is preliminary data.</text>
</comment>
<sequence length="424" mass="50580">MPWKNKSYLLTLPIELIHRIFDHIDAETIIFVIRHVCKQLYSITNIYDRYDLDFRYMFRSDLTLIARIINPKNVTSLTLSNAIHTSDQINLFISQFHIEQFIRLHSLTLINVEKELDEFQTHIVQCPLRKFSISLTFDDIMNLQELLSSIISNSYLRQFEFSASSWLLEGIEWPIDCRLEHLTIFHRCSWNTIKLVLSHLPHLRTLVMKDVKWYDLDKTIITNFDTTQFNCLSSLFLKSSELKFNNVEVLLSFFPRLEHLQLINHEGYSDPLFFDGSRLENLIETKLPLLKKFDFWFSNYAQYNSDEITVETVIATFRTLFWLEVKHWIVKCDSEYKENLEVFYLYSIPNCRDDFDYSHQQIKIQCSALNTTDNNTIVTVNANQLSIDLNEMMIQTIQRKVRLILYFQAQLLLVRHIILRQNYR</sequence>
<gene>
    <name evidence="3" type="ORF">JXQ802_LOCUS50467</name>
    <name evidence="2" type="ORF">PYM288_LOCUS34298</name>
</gene>
<dbReference type="AlphaFoldDB" id="A0A815K917"/>
<name>A0A815K917_9BILA</name>
<evidence type="ECO:0000313" key="4">
    <source>
        <dbReference type="Proteomes" id="UP000663854"/>
    </source>
</evidence>
<accession>A0A815K917</accession>
<feature type="domain" description="F-box" evidence="1">
    <location>
        <begin position="6"/>
        <end position="57"/>
    </location>
</feature>
<dbReference type="EMBL" id="CAJNOL010006612">
    <property type="protein sequence ID" value="CAF1619943.1"/>
    <property type="molecule type" value="Genomic_DNA"/>
</dbReference>
<evidence type="ECO:0000313" key="2">
    <source>
        <dbReference type="EMBL" id="CAF1390171.1"/>
    </source>
</evidence>
<dbReference type="InterPro" id="IPR036047">
    <property type="entry name" value="F-box-like_dom_sf"/>
</dbReference>
<dbReference type="InterPro" id="IPR032675">
    <property type="entry name" value="LRR_dom_sf"/>
</dbReference>
<dbReference type="EMBL" id="CAJNOH010005130">
    <property type="protein sequence ID" value="CAF1390171.1"/>
    <property type="molecule type" value="Genomic_DNA"/>
</dbReference>
<dbReference type="SUPFAM" id="SSF52047">
    <property type="entry name" value="RNI-like"/>
    <property type="match status" value="1"/>
</dbReference>
<dbReference type="InterPro" id="IPR001810">
    <property type="entry name" value="F-box_dom"/>
</dbReference>
<dbReference type="Pfam" id="PF00646">
    <property type="entry name" value="F-box"/>
    <property type="match status" value="1"/>
</dbReference>
<dbReference type="Proteomes" id="UP000663870">
    <property type="component" value="Unassembled WGS sequence"/>
</dbReference>
<evidence type="ECO:0000313" key="5">
    <source>
        <dbReference type="Proteomes" id="UP000663870"/>
    </source>
</evidence>
<dbReference type="PROSITE" id="PS50181">
    <property type="entry name" value="FBOX"/>
    <property type="match status" value="1"/>
</dbReference>
<dbReference type="Gene3D" id="3.80.10.10">
    <property type="entry name" value="Ribonuclease Inhibitor"/>
    <property type="match status" value="1"/>
</dbReference>
<evidence type="ECO:0000313" key="3">
    <source>
        <dbReference type="EMBL" id="CAF1619943.1"/>
    </source>
</evidence>
<proteinExistence type="predicted"/>
<protein>
    <recommendedName>
        <fullName evidence="1">F-box domain-containing protein</fullName>
    </recommendedName>
</protein>
<keyword evidence="5" id="KW-1185">Reference proteome</keyword>
<dbReference type="SUPFAM" id="SSF81383">
    <property type="entry name" value="F-box domain"/>
    <property type="match status" value="1"/>
</dbReference>